<evidence type="ECO:0000259" key="1">
    <source>
        <dbReference type="Pfam" id="PF07883"/>
    </source>
</evidence>
<dbReference type="Proteomes" id="UP000051326">
    <property type="component" value="Unassembled WGS sequence"/>
</dbReference>
<dbReference type="RefSeq" id="WP_058286786.1">
    <property type="nucleotide sequence ID" value="NZ_CYSR01000030.1"/>
</dbReference>
<protein>
    <submittedName>
        <fullName evidence="2">Quercetin 2,3-dioxygenase</fullName>
        <ecNumber evidence="2">1.13.11.24</ecNumber>
    </submittedName>
</protein>
<dbReference type="EC" id="1.13.11.24" evidence="2"/>
<dbReference type="SUPFAM" id="SSF51182">
    <property type="entry name" value="RmlC-like cupins"/>
    <property type="match status" value="1"/>
</dbReference>
<dbReference type="EMBL" id="CYSR01000030">
    <property type="protein sequence ID" value="CUI00734.1"/>
    <property type="molecule type" value="Genomic_DNA"/>
</dbReference>
<gene>
    <name evidence="2" type="primary">qdoI</name>
    <name evidence="2" type="ORF">PHA8399_02869</name>
</gene>
<dbReference type="InterPro" id="IPR013096">
    <property type="entry name" value="Cupin_2"/>
</dbReference>
<dbReference type="AlphaFoldDB" id="A0A0P1HC15"/>
<organism evidence="2 3">
    <name type="scientific">Leisingera aquaemixtae</name>
    <dbReference type="NCBI Taxonomy" id="1396826"/>
    <lineage>
        <taxon>Bacteria</taxon>
        <taxon>Pseudomonadati</taxon>
        <taxon>Pseudomonadota</taxon>
        <taxon>Alphaproteobacteria</taxon>
        <taxon>Rhodobacterales</taxon>
        <taxon>Roseobacteraceae</taxon>
        <taxon>Leisingera</taxon>
    </lineage>
</organism>
<dbReference type="InterPro" id="IPR011051">
    <property type="entry name" value="RmlC_Cupin_sf"/>
</dbReference>
<dbReference type="PANTHER" id="PTHR36440">
    <property type="entry name" value="PUTATIVE (AFU_ORTHOLOGUE AFUA_8G07350)-RELATED"/>
    <property type="match status" value="1"/>
</dbReference>
<dbReference type="GO" id="GO:0008127">
    <property type="term" value="F:quercetin 2,3-dioxygenase activity"/>
    <property type="evidence" value="ECO:0007669"/>
    <property type="project" value="UniProtKB-EC"/>
</dbReference>
<dbReference type="InterPro" id="IPR053146">
    <property type="entry name" value="QDO-like"/>
</dbReference>
<keyword evidence="2" id="KW-0560">Oxidoreductase</keyword>
<dbReference type="InterPro" id="IPR014710">
    <property type="entry name" value="RmlC-like_jellyroll"/>
</dbReference>
<feature type="domain" description="Cupin type-2" evidence="1">
    <location>
        <begin position="51"/>
        <end position="115"/>
    </location>
</feature>
<name>A0A0P1HC15_9RHOB</name>
<dbReference type="Gene3D" id="2.60.120.10">
    <property type="entry name" value="Jelly Rolls"/>
    <property type="match status" value="1"/>
</dbReference>
<dbReference type="PANTHER" id="PTHR36440:SF1">
    <property type="entry name" value="PUTATIVE (AFU_ORTHOLOGUE AFUA_8G07350)-RELATED"/>
    <property type="match status" value="1"/>
</dbReference>
<evidence type="ECO:0000313" key="3">
    <source>
        <dbReference type="Proteomes" id="UP000051326"/>
    </source>
</evidence>
<reference evidence="2 3" key="1">
    <citation type="submission" date="2015-09" db="EMBL/GenBank/DDBJ databases">
        <authorList>
            <consortium name="Swine Surveillance"/>
        </authorList>
    </citation>
    <scope>NUCLEOTIDE SEQUENCE [LARGE SCALE GENOMIC DNA]</scope>
    <source>
        <strain evidence="2 3">CECT 8399</strain>
    </source>
</reference>
<keyword evidence="2" id="KW-0223">Dioxygenase</keyword>
<accession>A0A0P1HC15</accession>
<dbReference type="Pfam" id="PF07883">
    <property type="entry name" value="Cupin_2"/>
    <property type="match status" value="1"/>
</dbReference>
<evidence type="ECO:0000313" key="2">
    <source>
        <dbReference type="EMBL" id="CUI00734.1"/>
    </source>
</evidence>
<sequence length="153" mass="16874">MTRKQTGTVKETVVASWDSSRNYMMAEDEFTGIVVGKEATGSEYVITNGVVAPGAVIPEHFHKWEDQTFHVIEGQLEARIGGETHTLGPGGSVHCPRGVPHFMRNTGQSQAKLISYIFPGDWAEEFMAETSRQNMSGARDPGLIEERFGVVYL</sequence>
<proteinExistence type="predicted"/>